<evidence type="ECO:0000256" key="5">
    <source>
        <dbReference type="ARBA" id="ARBA00023136"/>
    </source>
</evidence>
<comment type="subcellular location">
    <subcellularLocation>
        <location evidence="1">Cell membrane</location>
        <topology evidence="1">Multi-pass membrane protein</topology>
    </subcellularLocation>
</comment>
<dbReference type="Proteomes" id="UP000820977">
    <property type="component" value="Unassembled WGS sequence"/>
</dbReference>
<dbReference type="PANTHER" id="PTHR30294">
    <property type="entry name" value="MEMBRANE COMPONENT OF ABC TRANSPORTER YHHJ-RELATED"/>
    <property type="match status" value="1"/>
</dbReference>
<proteinExistence type="predicted"/>
<feature type="transmembrane region" description="Helical" evidence="6">
    <location>
        <begin position="273"/>
        <end position="297"/>
    </location>
</feature>
<keyword evidence="4 6" id="KW-1133">Transmembrane helix</keyword>
<name>A0ABX2AZ80_9BACT</name>
<evidence type="ECO:0000256" key="4">
    <source>
        <dbReference type="ARBA" id="ARBA00022989"/>
    </source>
</evidence>
<keyword evidence="2" id="KW-1003">Cell membrane</keyword>
<evidence type="ECO:0000313" key="9">
    <source>
        <dbReference type="Proteomes" id="UP000820977"/>
    </source>
</evidence>
<reference evidence="8 9" key="1">
    <citation type="submission" date="2020-05" db="EMBL/GenBank/DDBJ databases">
        <title>Distinct polysaccharide utilization as determinants for interspecies competition between intestinal Prevotella spp.</title>
        <authorList>
            <person name="Galvez E.J.C."/>
            <person name="Iljazovic A."/>
            <person name="Strowig T."/>
        </authorList>
    </citation>
    <scope>NUCLEOTIDE SEQUENCE [LARGE SCALE GENOMIC DNA]</scope>
    <source>
        <strain evidence="8 9">PCHR</strain>
    </source>
</reference>
<dbReference type="RefSeq" id="WP_172343921.1">
    <property type="nucleotide sequence ID" value="NZ_CASYYZ010000146.1"/>
</dbReference>
<feature type="transmembrane region" description="Helical" evidence="6">
    <location>
        <begin position="309"/>
        <end position="338"/>
    </location>
</feature>
<feature type="transmembrane region" description="Helical" evidence="6">
    <location>
        <begin position="26"/>
        <end position="46"/>
    </location>
</feature>
<dbReference type="Pfam" id="PF12698">
    <property type="entry name" value="ABC2_membrane_3"/>
    <property type="match status" value="1"/>
</dbReference>
<keyword evidence="5 6" id="KW-0472">Membrane</keyword>
<dbReference type="PANTHER" id="PTHR30294:SF47">
    <property type="entry name" value="INNER MEMBRANE TRANSPORT PERMEASE YHHJ"/>
    <property type="match status" value="1"/>
</dbReference>
<feature type="transmembrane region" description="Helical" evidence="6">
    <location>
        <begin position="191"/>
        <end position="214"/>
    </location>
</feature>
<dbReference type="EMBL" id="JABKKJ010000002">
    <property type="protein sequence ID" value="NPE24431.1"/>
    <property type="molecule type" value="Genomic_DNA"/>
</dbReference>
<sequence length="392" mass="43895">MNAAEYIKRTMNVAARECGILRSNMIYLFCMVVFPVVIIFFFTSLMNEGQPEDMPVGVVDMDNTATTRSMTRKLDAFQNTRITRHFNDIAEARAAMQRNEIYAFLYFPAGTTDKLLSMRQPKISIYYSNTSLTAGALLGKDLKIIATLGSAGVGSAQMSAKGYTEKQITAFLQPIAIDLHTIQNPWISYNIYLSTMLIPGCIMLFIFLITVYSIGTELKFGRSKEWLAAAGDNIYVAVAGKMLPQFIVFITIMLAYIWYVFGILDFPHPGGTWTMMLLGLLAVVSAQGFGIFMFGLMPSLRMSMSTCSLWAVISFSLSGAAYPVFSMSPAIEALAQLFPLRHYYMVYQICVFNGFPLPYAWFNIAAMVGFACLPVFIMRNLKRAMLKFVYIP</sequence>
<feature type="transmembrane region" description="Helical" evidence="6">
    <location>
        <begin position="358"/>
        <end position="377"/>
    </location>
</feature>
<evidence type="ECO:0000313" key="8">
    <source>
        <dbReference type="EMBL" id="NPE24431.1"/>
    </source>
</evidence>
<keyword evidence="3 6" id="KW-0812">Transmembrane</keyword>
<feature type="domain" description="ABC-2 type transporter transmembrane" evidence="7">
    <location>
        <begin position="27"/>
        <end position="373"/>
    </location>
</feature>
<evidence type="ECO:0000259" key="7">
    <source>
        <dbReference type="Pfam" id="PF12698"/>
    </source>
</evidence>
<protein>
    <submittedName>
        <fullName evidence="8">ABC transporter permease</fullName>
    </submittedName>
</protein>
<feature type="transmembrane region" description="Helical" evidence="6">
    <location>
        <begin position="234"/>
        <end position="261"/>
    </location>
</feature>
<dbReference type="InterPro" id="IPR013525">
    <property type="entry name" value="ABC2_TM"/>
</dbReference>
<gene>
    <name evidence="8" type="ORF">HPS54_02660</name>
</gene>
<keyword evidence="9" id="KW-1185">Reference proteome</keyword>
<dbReference type="Gene3D" id="3.40.1710.10">
    <property type="entry name" value="abc type-2 transporter like domain"/>
    <property type="match status" value="1"/>
</dbReference>
<organism evidence="8 9">
    <name type="scientific">Xylanibacter caecicola</name>
    <dbReference type="NCBI Taxonomy" id="2736294"/>
    <lineage>
        <taxon>Bacteria</taxon>
        <taxon>Pseudomonadati</taxon>
        <taxon>Bacteroidota</taxon>
        <taxon>Bacteroidia</taxon>
        <taxon>Bacteroidales</taxon>
        <taxon>Prevotellaceae</taxon>
        <taxon>Xylanibacter</taxon>
    </lineage>
</organism>
<evidence type="ECO:0000256" key="3">
    <source>
        <dbReference type="ARBA" id="ARBA00022692"/>
    </source>
</evidence>
<evidence type="ECO:0000256" key="6">
    <source>
        <dbReference type="SAM" id="Phobius"/>
    </source>
</evidence>
<accession>A0ABX2AZ80</accession>
<dbReference type="InterPro" id="IPR051449">
    <property type="entry name" value="ABC-2_transporter_component"/>
</dbReference>
<evidence type="ECO:0000256" key="2">
    <source>
        <dbReference type="ARBA" id="ARBA00022475"/>
    </source>
</evidence>
<evidence type="ECO:0000256" key="1">
    <source>
        <dbReference type="ARBA" id="ARBA00004651"/>
    </source>
</evidence>
<comment type="caution">
    <text evidence="8">The sequence shown here is derived from an EMBL/GenBank/DDBJ whole genome shotgun (WGS) entry which is preliminary data.</text>
</comment>